<protein>
    <submittedName>
        <fullName evidence="1">Uncharacterized protein</fullName>
    </submittedName>
</protein>
<dbReference type="EMBL" id="CALSDN010000002">
    <property type="protein sequence ID" value="CAH6719845.1"/>
    <property type="molecule type" value="Genomic_DNA"/>
</dbReference>
<gene>
    <name evidence="1" type="ORF">CLIB1444_02S17832</name>
</gene>
<reference evidence="1" key="1">
    <citation type="submission" date="2022-06" db="EMBL/GenBank/DDBJ databases">
        <authorList>
            <person name="Legras J.-L."/>
            <person name="Devillers H."/>
            <person name="Grondin C."/>
        </authorList>
    </citation>
    <scope>NUCLEOTIDE SEQUENCE</scope>
    <source>
        <strain evidence="1">CLIB 1444</strain>
    </source>
</reference>
<accession>A0ACA9Y4H4</accession>
<keyword evidence="2" id="KW-1185">Reference proteome</keyword>
<sequence>MLQKQFMASWVTIFLNQLETQLSLQAEPFITFQFSSIGLDGFPSSRTVVYRGFLFNDESNNIITFTTDKRMDKYQQLLQNDKFEAVFYFNHVKTQFRFKGHAKVIDSEHKPLINLNNIQPRSVGESYDDEEDHEEDQLQLNLNKMDISASQKPKTCQKSSIDYNLISPTLVNTNDNGSSLNLAELNIHPPTNEEYDIELQRQWDNLSKNLKKSFRKPPPKSLMTPELSKKIDSINRGVDGKKDIDGFKNFSLVGLFIDHVDYYDGEHEKRYISERDEYDLWKETEVCP</sequence>
<organism evidence="1 2">
    <name type="scientific">[Candida] jaroonii</name>
    <dbReference type="NCBI Taxonomy" id="467808"/>
    <lineage>
        <taxon>Eukaryota</taxon>
        <taxon>Fungi</taxon>
        <taxon>Dikarya</taxon>
        <taxon>Ascomycota</taxon>
        <taxon>Saccharomycotina</taxon>
        <taxon>Pichiomycetes</taxon>
        <taxon>Debaryomycetaceae</taxon>
        <taxon>Yamadazyma</taxon>
    </lineage>
</organism>
<name>A0ACA9Y4H4_9ASCO</name>
<evidence type="ECO:0000313" key="1">
    <source>
        <dbReference type="EMBL" id="CAH6719845.1"/>
    </source>
</evidence>
<evidence type="ECO:0000313" key="2">
    <source>
        <dbReference type="Proteomes" id="UP001152531"/>
    </source>
</evidence>
<comment type="caution">
    <text evidence="1">The sequence shown here is derived from an EMBL/GenBank/DDBJ whole genome shotgun (WGS) entry which is preliminary data.</text>
</comment>
<dbReference type="Proteomes" id="UP001152531">
    <property type="component" value="Unassembled WGS sequence"/>
</dbReference>
<proteinExistence type="predicted"/>